<keyword evidence="1" id="KW-1133">Transmembrane helix</keyword>
<dbReference type="Pfam" id="PF12442">
    <property type="entry name" value="DUF3681"/>
    <property type="match status" value="1"/>
</dbReference>
<name>I1J167_BRADI</name>
<dbReference type="Proteomes" id="UP000008810">
    <property type="component" value="Chromosome 5"/>
</dbReference>
<dbReference type="InParanoid" id="I1J167"/>
<evidence type="ECO:0000256" key="1">
    <source>
        <dbReference type="SAM" id="Phobius"/>
    </source>
</evidence>
<proteinExistence type="predicted"/>
<dbReference type="eggNOG" id="ENOG502R3KM">
    <property type="taxonomic scope" value="Eukaryota"/>
</dbReference>
<dbReference type="AlphaFoldDB" id="I1J167"/>
<keyword evidence="1" id="KW-0812">Transmembrane</keyword>
<dbReference type="PANTHER" id="PTHR33530:SF8">
    <property type="entry name" value="OS04G0591500 PROTEIN"/>
    <property type="match status" value="1"/>
</dbReference>
<reference evidence="2 3" key="1">
    <citation type="journal article" date="2010" name="Nature">
        <title>Genome sequencing and analysis of the model grass Brachypodium distachyon.</title>
        <authorList>
            <consortium name="International Brachypodium Initiative"/>
        </authorList>
    </citation>
    <scope>NUCLEOTIDE SEQUENCE [LARGE SCALE GENOMIC DNA]</scope>
    <source>
        <strain evidence="2 3">Bd21</strain>
    </source>
</reference>
<feature type="transmembrane region" description="Helical" evidence="1">
    <location>
        <begin position="103"/>
        <end position="125"/>
    </location>
</feature>
<dbReference type="PANTHER" id="PTHR33530">
    <property type="entry name" value="OS01G0147100 PROTEIN"/>
    <property type="match status" value="1"/>
</dbReference>
<feature type="transmembrane region" description="Helical" evidence="1">
    <location>
        <begin position="67"/>
        <end position="91"/>
    </location>
</feature>
<evidence type="ECO:0000313" key="2">
    <source>
        <dbReference type="EMBL" id="KQJ84306.1"/>
    </source>
</evidence>
<dbReference type="FunCoup" id="I1J167">
    <property type="interactions" value="201"/>
</dbReference>
<dbReference type="EMBL" id="CM000884">
    <property type="protein sequence ID" value="KQJ84306.1"/>
    <property type="molecule type" value="Genomic_DNA"/>
</dbReference>
<gene>
    <name evidence="2" type="ORF">BRADI_5g20006v3</name>
</gene>
<reference evidence="2" key="2">
    <citation type="submission" date="2017-06" db="EMBL/GenBank/DDBJ databases">
        <title>WGS assembly of Brachypodium distachyon.</title>
        <authorList>
            <consortium name="The International Brachypodium Initiative"/>
            <person name="Lucas S."/>
            <person name="Harmon-Smith M."/>
            <person name="Lail K."/>
            <person name="Tice H."/>
            <person name="Grimwood J."/>
            <person name="Bruce D."/>
            <person name="Barry K."/>
            <person name="Shu S."/>
            <person name="Lindquist E."/>
            <person name="Wang M."/>
            <person name="Pitluck S."/>
            <person name="Vogel J.P."/>
            <person name="Garvin D.F."/>
            <person name="Mockler T.C."/>
            <person name="Schmutz J."/>
            <person name="Rokhsar D."/>
            <person name="Bevan M.W."/>
        </authorList>
    </citation>
    <scope>NUCLEOTIDE SEQUENCE</scope>
    <source>
        <strain evidence="2">Bd21</strain>
    </source>
</reference>
<evidence type="ECO:0000313" key="3">
    <source>
        <dbReference type="EnsemblPlants" id="KQJ84306"/>
    </source>
</evidence>
<sequence>MDSSIAPDTELGLGNTVIADMVDASHDATKLPRALVAGGVGEATLALYLALFRAPASLFLRTKPLLYAYYGALVAVVLFGLAEAWAGFWVSRDAHRRRAVGMTALWVSVLPVLFLACVGGHAILIK</sequence>
<dbReference type="Gramene" id="KQJ84306">
    <property type="protein sequence ID" value="KQJ84306"/>
    <property type="gene ID" value="BRADI_5g20006v3"/>
</dbReference>
<evidence type="ECO:0000313" key="4">
    <source>
        <dbReference type="Proteomes" id="UP000008810"/>
    </source>
</evidence>
<reference evidence="3" key="3">
    <citation type="submission" date="2018-08" db="UniProtKB">
        <authorList>
            <consortium name="EnsemblPlants"/>
        </authorList>
    </citation>
    <scope>IDENTIFICATION</scope>
    <source>
        <strain evidence="3">cv. Bd21</strain>
    </source>
</reference>
<feature type="transmembrane region" description="Helical" evidence="1">
    <location>
        <begin position="34"/>
        <end position="55"/>
    </location>
</feature>
<keyword evidence="4" id="KW-1185">Reference proteome</keyword>
<dbReference type="OrthoDB" id="692057at2759"/>
<protein>
    <submittedName>
        <fullName evidence="2 3">Uncharacterized protein</fullName>
    </submittedName>
</protein>
<dbReference type="InterPro" id="IPR022149">
    <property type="entry name" value="DUF3681"/>
</dbReference>
<organism evidence="3">
    <name type="scientific">Brachypodium distachyon</name>
    <name type="common">Purple false brome</name>
    <name type="synonym">Trachynia distachya</name>
    <dbReference type="NCBI Taxonomy" id="15368"/>
    <lineage>
        <taxon>Eukaryota</taxon>
        <taxon>Viridiplantae</taxon>
        <taxon>Streptophyta</taxon>
        <taxon>Embryophyta</taxon>
        <taxon>Tracheophyta</taxon>
        <taxon>Spermatophyta</taxon>
        <taxon>Magnoliopsida</taxon>
        <taxon>Liliopsida</taxon>
        <taxon>Poales</taxon>
        <taxon>Poaceae</taxon>
        <taxon>BOP clade</taxon>
        <taxon>Pooideae</taxon>
        <taxon>Stipodae</taxon>
        <taxon>Brachypodieae</taxon>
        <taxon>Brachypodium</taxon>
    </lineage>
</organism>
<dbReference type="OMA" id="ALYMMLF"/>
<dbReference type="HOGENOM" id="CLU_129564_1_0_1"/>
<accession>I1J167</accession>
<keyword evidence="1" id="KW-0472">Membrane</keyword>
<dbReference type="EnsemblPlants" id="KQJ84306">
    <property type="protein sequence ID" value="KQJ84306"/>
    <property type="gene ID" value="BRADI_5g20006v3"/>
</dbReference>